<evidence type="ECO:0000256" key="1">
    <source>
        <dbReference type="SAM" id="Phobius"/>
    </source>
</evidence>
<feature type="transmembrane region" description="Helical" evidence="1">
    <location>
        <begin position="281"/>
        <end position="301"/>
    </location>
</feature>
<dbReference type="HOGENOM" id="CLU_052677_1_0_1"/>
<protein>
    <submittedName>
        <fullName evidence="2">Uncharacterized protein</fullName>
    </submittedName>
</protein>
<dbReference type="VEuPathDB" id="FungiDB:CC1G_14073"/>
<dbReference type="InParanoid" id="D6RL46"/>
<organism evidence="2 3">
    <name type="scientific">Coprinopsis cinerea (strain Okayama-7 / 130 / ATCC MYA-4618 / FGSC 9003)</name>
    <name type="common">Inky cap fungus</name>
    <name type="synonym">Hormographiella aspergillata</name>
    <dbReference type="NCBI Taxonomy" id="240176"/>
    <lineage>
        <taxon>Eukaryota</taxon>
        <taxon>Fungi</taxon>
        <taxon>Dikarya</taxon>
        <taxon>Basidiomycota</taxon>
        <taxon>Agaricomycotina</taxon>
        <taxon>Agaricomycetes</taxon>
        <taxon>Agaricomycetidae</taxon>
        <taxon>Agaricales</taxon>
        <taxon>Agaricineae</taxon>
        <taxon>Psathyrellaceae</taxon>
        <taxon>Coprinopsis</taxon>
    </lineage>
</organism>
<feature type="transmembrane region" description="Helical" evidence="1">
    <location>
        <begin position="87"/>
        <end position="107"/>
    </location>
</feature>
<dbReference type="AlphaFoldDB" id="D6RL46"/>
<sequence length="325" mass="35039">MSASRCATANPDISGIGVRLAIYIQASLSLLVGFALTRLDDRSDIKKLYYGRKLVAGWSGNLSFLGCALLLAGLIEEATATLGIYHAIVILYLSWIIHISSMSYIVFSCTTENTSDSSDIPGWKGWLRRRDDLPLGLLTGWVVHGACLGAFGIYVWKGMVMSAPRTCTSCIIVVVLGKELRASDPSLRVGSLIIYSLAIVPFVIAIIPALLCVVVYGVLDLSRRAVWAALLPFDPAGLKLMWAVSSTVGVGSLLAVLIANAEMTIVRNSHLNPAGRDEESRWTFGQTLAMIMVLSPLVEVAKAWTKGIKRLKTAEVGSRIVGDVE</sequence>
<feature type="transmembrane region" description="Helical" evidence="1">
    <location>
        <begin position="240"/>
        <end position="261"/>
    </location>
</feature>
<feature type="transmembrane region" description="Helical" evidence="1">
    <location>
        <begin position="58"/>
        <end position="75"/>
    </location>
</feature>
<feature type="transmembrane region" description="Helical" evidence="1">
    <location>
        <begin position="20"/>
        <end position="37"/>
    </location>
</feature>
<dbReference type="eggNOG" id="ENOG502SGN3">
    <property type="taxonomic scope" value="Eukaryota"/>
</dbReference>
<gene>
    <name evidence="2" type="ORF">CC1G_14073</name>
</gene>
<dbReference type="OrthoDB" id="3351993at2759"/>
<keyword evidence="1" id="KW-0812">Transmembrane</keyword>
<accession>D6RL46</accession>
<keyword evidence="1" id="KW-0472">Membrane</keyword>
<dbReference type="Proteomes" id="UP000001861">
    <property type="component" value="Unassembled WGS sequence"/>
</dbReference>
<comment type="caution">
    <text evidence="2">The sequence shown here is derived from an EMBL/GenBank/DDBJ whole genome shotgun (WGS) entry which is preliminary data.</text>
</comment>
<dbReference type="STRING" id="240176.D6RL46"/>
<dbReference type="OMA" id="QYWIFTP"/>
<feature type="transmembrane region" description="Helical" evidence="1">
    <location>
        <begin position="192"/>
        <end position="219"/>
    </location>
</feature>
<keyword evidence="3" id="KW-1185">Reference proteome</keyword>
<reference evidence="2 3" key="1">
    <citation type="journal article" date="2010" name="Proc. Natl. Acad. Sci. U.S.A.">
        <title>Insights into evolution of multicellular fungi from the assembled chromosomes of the mushroom Coprinopsis cinerea (Coprinus cinereus).</title>
        <authorList>
            <person name="Stajich J.E."/>
            <person name="Wilke S.K."/>
            <person name="Ahren D."/>
            <person name="Au C.H."/>
            <person name="Birren B.W."/>
            <person name="Borodovsky M."/>
            <person name="Burns C."/>
            <person name="Canback B."/>
            <person name="Casselton L.A."/>
            <person name="Cheng C.K."/>
            <person name="Deng J."/>
            <person name="Dietrich F.S."/>
            <person name="Fargo D.C."/>
            <person name="Farman M.L."/>
            <person name="Gathman A.C."/>
            <person name="Goldberg J."/>
            <person name="Guigo R."/>
            <person name="Hoegger P.J."/>
            <person name="Hooker J.B."/>
            <person name="Huggins A."/>
            <person name="James T.Y."/>
            <person name="Kamada T."/>
            <person name="Kilaru S."/>
            <person name="Kodira C."/>
            <person name="Kues U."/>
            <person name="Kupfer D."/>
            <person name="Kwan H.S."/>
            <person name="Lomsadze A."/>
            <person name="Li W."/>
            <person name="Lilly W.W."/>
            <person name="Ma L.J."/>
            <person name="Mackey A.J."/>
            <person name="Manning G."/>
            <person name="Martin F."/>
            <person name="Muraguchi H."/>
            <person name="Natvig D.O."/>
            <person name="Palmerini H."/>
            <person name="Ramesh M.A."/>
            <person name="Rehmeyer C.J."/>
            <person name="Roe B.A."/>
            <person name="Shenoy N."/>
            <person name="Stanke M."/>
            <person name="Ter-Hovhannisyan V."/>
            <person name="Tunlid A."/>
            <person name="Velagapudi R."/>
            <person name="Vision T.J."/>
            <person name="Zeng Q."/>
            <person name="Zolan M.E."/>
            <person name="Pukkila P.J."/>
        </authorList>
    </citation>
    <scope>NUCLEOTIDE SEQUENCE [LARGE SCALE GENOMIC DNA]</scope>
    <source>
        <strain evidence="3">Okayama-7 / 130 / ATCC MYA-4618 / FGSC 9003</strain>
    </source>
</reference>
<feature type="transmembrane region" description="Helical" evidence="1">
    <location>
        <begin position="133"/>
        <end position="156"/>
    </location>
</feature>
<name>D6RL46_COPC7</name>
<dbReference type="EMBL" id="AACS02000003">
    <property type="protein sequence ID" value="EFI28047.1"/>
    <property type="molecule type" value="Genomic_DNA"/>
</dbReference>
<dbReference type="GeneID" id="9379032"/>
<evidence type="ECO:0000313" key="2">
    <source>
        <dbReference type="EMBL" id="EFI28047.1"/>
    </source>
</evidence>
<keyword evidence="1" id="KW-1133">Transmembrane helix</keyword>
<evidence type="ECO:0000313" key="3">
    <source>
        <dbReference type="Proteomes" id="UP000001861"/>
    </source>
</evidence>
<dbReference type="RefSeq" id="XP_002911541.1">
    <property type="nucleotide sequence ID" value="XM_002911495.1"/>
</dbReference>
<dbReference type="KEGG" id="cci:CC1G_14073"/>
<proteinExistence type="predicted"/>